<accession>A0A814C671</accession>
<dbReference type="EMBL" id="CAJNOC010002484">
    <property type="protein sequence ID" value="CAF0935964.1"/>
    <property type="molecule type" value="Genomic_DNA"/>
</dbReference>
<keyword evidence="2" id="KW-1185">Reference proteome</keyword>
<proteinExistence type="predicted"/>
<gene>
    <name evidence="1" type="ORF">OXX778_LOCUS13162</name>
</gene>
<evidence type="ECO:0000313" key="1">
    <source>
        <dbReference type="EMBL" id="CAF0935964.1"/>
    </source>
</evidence>
<organism evidence="1 2">
    <name type="scientific">Brachionus calyciflorus</name>
    <dbReference type="NCBI Taxonomy" id="104777"/>
    <lineage>
        <taxon>Eukaryota</taxon>
        <taxon>Metazoa</taxon>
        <taxon>Spiralia</taxon>
        <taxon>Gnathifera</taxon>
        <taxon>Rotifera</taxon>
        <taxon>Eurotatoria</taxon>
        <taxon>Monogononta</taxon>
        <taxon>Pseudotrocha</taxon>
        <taxon>Ploima</taxon>
        <taxon>Brachionidae</taxon>
        <taxon>Brachionus</taxon>
    </lineage>
</organism>
<name>A0A814C671_9BILA</name>
<reference evidence="1" key="1">
    <citation type="submission" date="2021-02" db="EMBL/GenBank/DDBJ databases">
        <authorList>
            <person name="Nowell W R."/>
        </authorList>
    </citation>
    <scope>NUCLEOTIDE SEQUENCE</scope>
    <source>
        <strain evidence="1">Ploen Becks lab</strain>
    </source>
</reference>
<protein>
    <submittedName>
        <fullName evidence="1">Uncharacterized protein</fullName>
    </submittedName>
</protein>
<evidence type="ECO:0000313" key="2">
    <source>
        <dbReference type="Proteomes" id="UP000663879"/>
    </source>
</evidence>
<feature type="non-terminal residue" evidence="1">
    <location>
        <position position="1"/>
    </location>
</feature>
<dbReference type="AlphaFoldDB" id="A0A814C671"/>
<dbReference type="Proteomes" id="UP000663879">
    <property type="component" value="Unassembled WGS sequence"/>
</dbReference>
<sequence>MSARSELKKMSCDTRNNKRNSFINNFYEAYSKFNSKNTEKLMGKKEFRFRFNNKKFSHYKFPNINDDTVLNKGGDIFFDGKEFKVIQVEVSDFFDKKLLTIPEDPLVPLEENISETTLPSTSSSITISTVRNDEPSLLFETINGT</sequence>
<comment type="caution">
    <text evidence="1">The sequence shown here is derived from an EMBL/GenBank/DDBJ whole genome shotgun (WGS) entry which is preliminary data.</text>
</comment>